<feature type="region of interest" description="Disordered" evidence="1">
    <location>
        <begin position="198"/>
        <end position="289"/>
    </location>
</feature>
<protein>
    <submittedName>
        <fullName evidence="2">Uncharacterized protein</fullName>
    </submittedName>
</protein>
<feature type="compositionally biased region" description="Basic and acidic residues" evidence="1">
    <location>
        <begin position="227"/>
        <end position="240"/>
    </location>
</feature>
<dbReference type="EMBL" id="JACGWO010000003">
    <property type="protein sequence ID" value="KAK4433112.1"/>
    <property type="molecule type" value="Genomic_DNA"/>
</dbReference>
<name>A0AAE2CSQ1_9LAMI</name>
<evidence type="ECO:0000313" key="3">
    <source>
        <dbReference type="Proteomes" id="UP001293254"/>
    </source>
</evidence>
<comment type="caution">
    <text evidence="2">The sequence shown here is derived from an EMBL/GenBank/DDBJ whole genome shotgun (WGS) entry which is preliminary data.</text>
</comment>
<dbReference type="AlphaFoldDB" id="A0AAE2CSQ1"/>
<accession>A0AAE2CSQ1</accession>
<keyword evidence="3" id="KW-1185">Reference proteome</keyword>
<reference evidence="2" key="1">
    <citation type="submission" date="2020-06" db="EMBL/GenBank/DDBJ databases">
        <authorList>
            <person name="Li T."/>
            <person name="Hu X."/>
            <person name="Zhang T."/>
            <person name="Song X."/>
            <person name="Zhang H."/>
            <person name="Dai N."/>
            <person name="Sheng W."/>
            <person name="Hou X."/>
            <person name="Wei L."/>
        </authorList>
    </citation>
    <scope>NUCLEOTIDE SEQUENCE</scope>
    <source>
        <strain evidence="2">3651</strain>
        <tissue evidence="2">Leaf</tissue>
    </source>
</reference>
<dbReference type="Proteomes" id="UP001293254">
    <property type="component" value="Unassembled WGS sequence"/>
</dbReference>
<evidence type="ECO:0000256" key="1">
    <source>
        <dbReference type="SAM" id="MobiDB-lite"/>
    </source>
</evidence>
<feature type="compositionally biased region" description="Polar residues" evidence="1">
    <location>
        <begin position="249"/>
        <end position="289"/>
    </location>
</feature>
<proteinExistence type="predicted"/>
<feature type="compositionally biased region" description="Polar residues" evidence="1">
    <location>
        <begin position="198"/>
        <end position="215"/>
    </location>
</feature>
<organism evidence="2 3">
    <name type="scientific">Sesamum alatum</name>
    <dbReference type="NCBI Taxonomy" id="300844"/>
    <lineage>
        <taxon>Eukaryota</taxon>
        <taxon>Viridiplantae</taxon>
        <taxon>Streptophyta</taxon>
        <taxon>Embryophyta</taxon>
        <taxon>Tracheophyta</taxon>
        <taxon>Spermatophyta</taxon>
        <taxon>Magnoliopsida</taxon>
        <taxon>eudicotyledons</taxon>
        <taxon>Gunneridae</taxon>
        <taxon>Pentapetalae</taxon>
        <taxon>asterids</taxon>
        <taxon>lamiids</taxon>
        <taxon>Lamiales</taxon>
        <taxon>Pedaliaceae</taxon>
        <taxon>Sesamum</taxon>
    </lineage>
</organism>
<sequence>MALNIKMKGKKVFFANEHQIEVNDNLPNTSTGVVNIGHAGHTEATTGNLNNSTSAMHDGNDGSNYIGHVKIVNVADIHDGIHVVVHNTFDNVAGHDSIGDVDKTVVKHELSTNMIINCESVDMPTLNNAFEGDDDFDYEDPILAALIGKKWDEEITARKNTTDIIVDVEAINDMLEMIAYKTPERVKALTVSKSANIRNTSSPATVGSIQETTSKSHTDFSVPIQNIEKDSSSNHARPKEDLEEDEPTPTFNRFQSLENLNDNEPYNETEHNNASPNETRTSPLIKNPK</sequence>
<evidence type="ECO:0000313" key="2">
    <source>
        <dbReference type="EMBL" id="KAK4433112.1"/>
    </source>
</evidence>
<reference evidence="2" key="2">
    <citation type="journal article" date="2024" name="Plant">
        <title>Genomic evolution and insights into agronomic trait innovations of Sesamum species.</title>
        <authorList>
            <person name="Miao H."/>
            <person name="Wang L."/>
            <person name="Qu L."/>
            <person name="Liu H."/>
            <person name="Sun Y."/>
            <person name="Le M."/>
            <person name="Wang Q."/>
            <person name="Wei S."/>
            <person name="Zheng Y."/>
            <person name="Lin W."/>
            <person name="Duan Y."/>
            <person name="Cao H."/>
            <person name="Xiong S."/>
            <person name="Wang X."/>
            <person name="Wei L."/>
            <person name="Li C."/>
            <person name="Ma Q."/>
            <person name="Ju M."/>
            <person name="Zhao R."/>
            <person name="Li G."/>
            <person name="Mu C."/>
            <person name="Tian Q."/>
            <person name="Mei H."/>
            <person name="Zhang T."/>
            <person name="Gao T."/>
            <person name="Zhang H."/>
        </authorList>
    </citation>
    <scope>NUCLEOTIDE SEQUENCE</scope>
    <source>
        <strain evidence="2">3651</strain>
    </source>
</reference>
<gene>
    <name evidence="2" type="ORF">Salat_1073400</name>
</gene>